<dbReference type="InterPro" id="IPR013094">
    <property type="entry name" value="AB_hydrolase_3"/>
</dbReference>
<dbReference type="PROSITE" id="PS01173">
    <property type="entry name" value="LIPASE_GDXG_HIS"/>
    <property type="match status" value="2"/>
</dbReference>
<dbReference type="SUPFAM" id="SSF53474">
    <property type="entry name" value="alpha/beta-Hydrolases"/>
    <property type="match status" value="2"/>
</dbReference>
<comment type="caution">
    <text evidence="4">The sequence shown here is derived from an EMBL/GenBank/DDBJ whole genome shotgun (WGS) entry which is preliminary data.</text>
</comment>
<dbReference type="PANTHER" id="PTHR23024">
    <property type="entry name" value="ARYLACETAMIDE DEACETYLASE"/>
    <property type="match status" value="1"/>
</dbReference>
<evidence type="ECO:0000259" key="3">
    <source>
        <dbReference type="Pfam" id="PF07859"/>
    </source>
</evidence>
<dbReference type="InterPro" id="IPR050466">
    <property type="entry name" value="Carboxylest/Gibb_receptor"/>
</dbReference>
<dbReference type="InterPro" id="IPR029058">
    <property type="entry name" value="AB_hydrolase_fold"/>
</dbReference>
<accession>A0AAW2PKS4</accession>
<proteinExistence type="inferred from homology"/>
<gene>
    <name evidence="4" type="ORF">Scaly_1366700</name>
</gene>
<comment type="similarity">
    <text evidence="1">Belongs to the 'GDXG' lipolytic enzyme family.</text>
</comment>
<dbReference type="Gene3D" id="3.40.50.1820">
    <property type="entry name" value="alpha/beta hydrolase"/>
    <property type="match status" value="2"/>
</dbReference>
<sequence length="590" mass="65670">MATNKDELLHDFPPLLREYRDGRIERLMGLDFVPPSVDPATRVQSKDVEIAPEINLSARIFLPANADPSKKVPLLLYFHGGGFIVESAFSAVYHKHLNFLVAEANVVAVSVNYRLAPEHPLPIAFEDSWLSLKWVVSQSTDAGHEKWIQDYADLGRVYLGGDSAGGTIAHNIAMRVGSEQLNGINLRGIFLNCPFFWGEDPILNEKDLIIPRSFADKLLLYACPSISDCDEPWINPAMDKKLASLGCGKVLVYVAEKDPLKDRDWYYKDSLRESGWNGDVEVVEVKEEGHVFSVFCPDDGRVERFIGNDLVPASVDPETGVQSKDVVIAPEINLSARLYLPKSADPGKKLPLLVYFHGGGFVVESAFSAMYQKHLNFLVAEANCVAVSVNYRLAPEHHLPAAFDDSWLALKWVASQSTDEWIKDYADPNRVYLGGDSAGGTIAHHIAVGDKTSDGIRLSGVFLNCPFFCSKDAMGKEETHPVFPKSKLDRLWQYTCPNSTEGSDHPWINPTMDPKLSSFGCKRLLVYVAEEDVLRERGWWYKDAISKSGWNGEIEVVEVEGEDHVFSVISPTTEKGIAMIKRVASFLNHV</sequence>
<protein>
    <submittedName>
        <fullName evidence="4">2-hydroxyisoflavanone dehydratase</fullName>
    </submittedName>
</protein>
<dbReference type="EMBL" id="JACGWM010000008">
    <property type="protein sequence ID" value="KAL0356810.1"/>
    <property type="molecule type" value="Genomic_DNA"/>
</dbReference>
<dbReference type="Pfam" id="PF07859">
    <property type="entry name" value="Abhydrolase_3"/>
    <property type="match status" value="2"/>
</dbReference>
<feature type="domain" description="Alpha/beta hydrolase fold-3" evidence="3">
    <location>
        <begin position="353"/>
        <end position="566"/>
    </location>
</feature>
<reference evidence="4" key="1">
    <citation type="submission" date="2020-06" db="EMBL/GenBank/DDBJ databases">
        <authorList>
            <person name="Li T."/>
            <person name="Hu X."/>
            <person name="Zhang T."/>
            <person name="Song X."/>
            <person name="Zhang H."/>
            <person name="Dai N."/>
            <person name="Sheng W."/>
            <person name="Hou X."/>
            <person name="Wei L."/>
        </authorList>
    </citation>
    <scope>NUCLEOTIDE SEQUENCE</scope>
    <source>
        <strain evidence="4">KEN8</strain>
        <tissue evidence="4">Leaf</tissue>
    </source>
</reference>
<evidence type="ECO:0000256" key="1">
    <source>
        <dbReference type="ARBA" id="ARBA00010515"/>
    </source>
</evidence>
<evidence type="ECO:0000313" key="4">
    <source>
        <dbReference type="EMBL" id="KAL0356810.1"/>
    </source>
</evidence>
<dbReference type="AlphaFoldDB" id="A0AAW2PKS4"/>
<reference evidence="4" key="2">
    <citation type="journal article" date="2024" name="Plant">
        <title>Genomic evolution and insights into agronomic trait innovations of Sesamum species.</title>
        <authorList>
            <person name="Miao H."/>
            <person name="Wang L."/>
            <person name="Qu L."/>
            <person name="Liu H."/>
            <person name="Sun Y."/>
            <person name="Le M."/>
            <person name="Wang Q."/>
            <person name="Wei S."/>
            <person name="Zheng Y."/>
            <person name="Lin W."/>
            <person name="Duan Y."/>
            <person name="Cao H."/>
            <person name="Xiong S."/>
            <person name="Wang X."/>
            <person name="Wei L."/>
            <person name="Li C."/>
            <person name="Ma Q."/>
            <person name="Ju M."/>
            <person name="Zhao R."/>
            <person name="Li G."/>
            <person name="Mu C."/>
            <person name="Tian Q."/>
            <person name="Mei H."/>
            <person name="Zhang T."/>
            <person name="Gao T."/>
            <person name="Zhang H."/>
        </authorList>
    </citation>
    <scope>NUCLEOTIDE SEQUENCE</scope>
    <source>
        <strain evidence="4">KEN8</strain>
    </source>
</reference>
<dbReference type="GO" id="GO:0016787">
    <property type="term" value="F:hydrolase activity"/>
    <property type="evidence" value="ECO:0007669"/>
    <property type="project" value="UniProtKB-KW"/>
</dbReference>
<dbReference type="InterPro" id="IPR002168">
    <property type="entry name" value="Lipase_GDXG_HIS_AS"/>
</dbReference>
<dbReference type="PANTHER" id="PTHR23024:SF467">
    <property type="entry name" value="CARBOXYLESTERASE 12-RELATED"/>
    <property type="match status" value="1"/>
</dbReference>
<name>A0AAW2PKS4_9LAMI</name>
<evidence type="ECO:0000256" key="2">
    <source>
        <dbReference type="ARBA" id="ARBA00022801"/>
    </source>
</evidence>
<feature type="domain" description="Alpha/beta hydrolase fold-3" evidence="3">
    <location>
        <begin position="75"/>
        <end position="292"/>
    </location>
</feature>
<organism evidence="4">
    <name type="scientific">Sesamum calycinum</name>
    <dbReference type="NCBI Taxonomy" id="2727403"/>
    <lineage>
        <taxon>Eukaryota</taxon>
        <taxon>Viridiplantae</taxon>
        <taxon>Streptophyta</taxon>
        <taxon>Embryophyta</taxon>
        <taxon>Tracheophyta</taxon>
        <taxon>Spermatophyta</taxon>
        <taxon>Magnoliopsida</taxon>
        <taxon>eudicotyledons</taxon>
        <taxon>Gunneridae</taxon>
        <taxon>Pentapetalae</taxon>
        <taxon>asterids</taxon>
        <taxon>lamiids</taxon>
        <taxon>Lamiales</taxon>
        <taxon>Pedaliaceae</taxon>
        <taxon>Sesamum</taxon>
    </lineage>
</organism>
<keyword evidence="2" id="KW-0378">Hydrolase</keyword>